<comment type="caution">
    <text evidence="2">The sequence shown here is derived from an EMBL/GenBank/DDBJ whole genome shotgun (WGS) entry which is preliminary data.</text>
</comment>
<evidence type="ECO:0000256" key="1">
    <source>
        <dbReference type="SAM" id="Phobius"/>
    </source>
</evidence>
<feature type="transmembrane region" description="Helical" evidence="1">
    <location>
        <begin position="6"/>
        <end position="27"/>
    </location>
</feature>
<proteinExistence type="predicted"/>
<dbReference type="STRING" id="1798535.A2V68_02085"/>
<keyword evidence="1" id="KW-0472">Membrane</keyword>
<dbReference type="AlphaFoldDB" id="A0A1F4NRP4"/>
<gene>
    <name evidence="2" type="ORF">A2V68_02085</name>
</gene>
<evidence type="ECO:0000313" key="2">
    <source>
        <dbReference type="EMBL" id="OGB74101.1"/>
    </source>
</evidence>
<protein>
    <submittedName>
        <fullName evidence="2">Uncharacterized protein</fullName>
    </submittedName>
</protein>
<keyword evidence="1" id="KW-1133">Transmembrane helix</keyword>
<keyword evidence="1" id="KW-0812">Transmembrane</keyword>
<organism evidence="2 3">
    <name type="scientific">candidate division Kazan bacterium RBG_13_50_9</name>
    <dbReference type="NCBI Taxonomy" id="1798535"/>
    <lineage>
        <taxon>Bacteria</taxon>
        <taxon>Bacteria division Kazan-3B-28</taxon>
    </lineage>
</organism>
<accession>A0A1F4NRP4</accession>
<reference evidence="2 3" key="1">
    <citation type="journal article" date="2016" name="Nat. Commun.">
        <title>Thousands of microbial genomes shed light on interconnected biogeochemical processes in an aquifer system.</title>
        <authorList>
            <person name="Anantharaman K."/>
            <person name="Brown C.T."/>
            <person name="Hug L.A."/>
            <person name="Sharon I."/>
            <person name="Castelle C.J."/>
            <person name="Probst A.J."/>
            <person name="Thomas B.C."/>
            <person name="Singh A."/>
            <person name="Wilkins M.J."/>
            <person name="Karaoz U."/>
            <person name="Brodie E.L."/>
            <person name="Williams K.H."/>
            <person name="Hubbard S.S."/>
            <person name="Banfield J.F."/>
        </authorList>
    </citation>
    <scope>NUCLEOTIDE SEQUENCE [LARGE SCALE GENOMIC DNA]</scope>
</reference>
<dbReference type="Proteomes" id="UP000176651">
    <property type="component" value="Unassembled WGS sequence"/>
</dbReference>
<evidence type="ECO:0000313" key="3">
    <source>
        <dbReference type="Proteomes" id="UP000176651"/>
    </source>
</evidence>
<name>A0A1F4NRP4_UNCK3</name>
<dbReference type="EMBL" id="META01000004">
    <property type="protein sequence ID" value="OGB74101.1"/>
    <property type="molecule type" value="Genomic_DNA"/>
</dbReference>
<sequence>MKVLQFVLWLATSIIIVGGIIALYYYLFAPPLAPVGEGTLPLWNTHTSIELNISFAYPPKGVWTTYSSSPFLDTTVKPVTHKEEVRDDPEGTPARAVTIYIGDKPVINIMRHPKNPTETPQAAIERLFPYIGSRLMLIDTQPDSFDSRSFIGIWYVQILDILAKPPSTNLLPDFPRLVKALPHNLTRN</sequence>